<name>A0ABU0QCR8_STRAH</name>
<dbReference type="PROSITE" id="PS00061">
    <property type="entry name" value="ADH_SHORT"/>
    <property type="match status" value="1"/>
</dbReference>
<dbReference type="InterPro" id="IPR020904">
    <property type="entry name" value="Sc_DH/Rdtase_CS"/>
</dbReference>
<gene>
    <name evidence="3" type="ORF">QFZ56_007420</name>
</gene>
<reference evidence="3 4" key="1">
    <citation type="submission" date="2023-07" db="EMBL/GenBank/DDBJ databases">
        <title>Comparative genomics of wheat-associated soil bacteria to identify genetic determinants of phenazine resistance.</title>
        <authorList>
            <person name="Mouncey N."/>
        </authorList>
    </citation>
    <scope>NUCLEOTIDE SEQUENCE [LARGE SCALE GENOMIC DNA]</scope>
    <source>
        <strain evidence="3 4">W4I19-2</strain>
    </source>
</reference>
<dbReference type="InterPro" id="IPR036291">
    <property type="entry name" value="NAD(P)-bd_dom_sf"/>
</dbReference>
<dbReference type="InterPro" id="IPR057326">
    <property type="entry name" value="KR_dom"/>
</dbReference>
<dbReference type="PRINTS" id="PR00080">
    <property type="entry name" value="SDRFAMILY"/>
</dbReference>
<keyword evidence="4" id="KW-1185">Reference proteome</keyword>
<comment type="similarity">
    <text evidence="1">Belongs to the short-chain dehydrogenases/reductases (SDR) family.</text>
</comment>
<dbReference type="Proteomes" id="UP001243364">
    <property type="component" value="Unassembled WGS sequence"/>
</dbReference>
<dbReference type="PANTHER" id="PTHR42879">
    <property type="entry name" value="3-OXOACYL-(ACYL-CARRIER-PROTEIN) REDUCTASE"/>
    <property type="match status" value="1"/>
</dbReference>
<protein>
    <submittedName>
        <fullName evidence="3">Glucose 1-dehydrogenase</fullName>
        <ecNumber evidence="3">1.1.1.47</ecNumber>
    </submittedName>
</protein>
<dbReference type="EC" id="1.1.1.47" evidence="3"/>
<keyword evidence="3" id="KW-0560">Oxidoreductase</keyword>
<dbReference type="CDD" id="cd05358">
    <property type="entry name" value="GlcDH_SDR_c"/>
    <property type="match status" value="1"/>
</dbReference>
<dbReference type="NCBIfam" id="NF005559">
    <property type="entry name" value="PRK07231.1"/>
    <property type="match status" value="1"/>
</dbReference>
<evidence type="ECO:0000313" key="4">
    <source>
        <dbReference type="Proteomes" id="UP001243364"/>
    </source>
</evidence>
<sequence>MSPTEGAPRDVIPTHLLKGQKALVTGANSGIGLATAVALGRAGADVVVNYVAGREEADKVVEEIRSFGVRAAAYQADVSDEDQVVAMTNRMVEEFGTIDILVANAGMQRDAAFTEMTLAQWHKVLEVNLTGQFLCAREATKEFLRRGVVPEVSRAAGKIICMSSVHQVIPWAGHVNYAASKGGVQMMMETLAQELAPKKIRVNAVAPGAVRTPINRSAWETPEAREDLLRLIPYGRVGDPEDIAHAVVGLASDLMDYVVGTTLFVDGGMTLFPGFATGG</sequence>
<evidence type="ECO:0000259" key="2">
    <source>
        <dbReference type="SMART" id="SM00822"/>
    </source>
</evidence>
<accession>A0ABU0QCR8</accession>
<dbReference type="PRINTS" id="PR00081">
    <property type="entry name" value="GDHRDH"/>
</dbReference>
<evidence type="ECO:0000313" key="3">
    <source>
        <dbReference type="EMBL" id="MDQ0688457.1"/>
    </source>
</evidence>
<dbReference type="GO" id="GO:0047936">
    <property type="term" value="F:glucose 1-dehydrogenase [NAD(P)+] activity"/>
    <property type="evidence" value="ECO:0007669"/>
    <property type="project" value="UniProtKB-EC"/>
</dbReference>
<comment type="caution">
    <text evidence="3">The sequence shown here is derived from an EMBL/GenBank/DDBJ whole genome shotgun (WGS) entry which is preliminary data.</text>
</comment>
<dbReference type="InterPro" id="IPR002347">
    <property type="entry name" value="SDR_fam"/>
</dbReference>
<dbReference type="PANTHER" id="PTHR42879:SF2">
    <property type="entry name" value="3-OXOACYL-[ACYL-CARRIER-PROTEIN] REDUCTASE FABG"/>
    <property type="match status" value="1"/>
</dbReference>
<dbReference type="SMART" id="SM00822">
    <property type="entry name" value="PKS_KR"/>
    <property type="match status" value="1"/>
</dbReference>
<feature type="domain" description="Ketoreductase" evidence="2">
    <location>
        <begin position="20"/>
        <end position="213"/>
    </location>
</feature>
<dbReference type="Gene3D" id="3.40.50.720">
    <property type="entry name" value="NAD(P)-binding Rossmann-like Domain"/>
    <property type="match status" value="1"/>
</dbReference>
<dbReference type="SUPFAM" id="SSF51735">
    <property type="entry name" value="NAD(P)-binding Rossmann-fold domains"/>
    <property type="match status" value="1"/>
</dbReference>
<dbReference type="RefSeq" id="WP_307049038.1">
    <property type="nucleotide sequence ID" value="NZ_JAUSYA010000001.1"/>
</dbReference>
<evidence type="ECO:0000256" key="1">
    <source>
        <dbReference type="ARBA" id="ARBA00006484"/>
    </source>
</evidence>
<dbReference type="EMBL" id="JAUSYA010000001">
    <property type="protein sequence ID" value="MDQ0688457.1"/>
    <property type="molecule type" value="Genomic_DNA"/>
</dbReference>
<dbReference type="Pfam" id="PF13561">
    <property type="entry name" value="adh_short_C2"/>
    <property type="match status" value="1"/>
</dbReference>
<organism evidence="3 4">
    <name type="scientific">Streptomyces achromogenes</name>
    <dbReference type="NCBI Taxonomy" id="67255"/>
    <lineage>
        <taxon>Bacteria</taxon>
        <taxon>Bacillati</taxon>
        <taxon>Actinomycetota</taxon>
        <taxon>Actinomycetes</taxon>
        <taxon>Kitasatosporales</taxon>
        <taxon>Streptomycetaceae</taxon>
        <taxon>Streptomyces</taxon>
    </lineage>
</organism>
<proteinExistence type="inferred from homology"/>
<dbReference type="InterPro" id="IPR050259">
    <property type="entry name" value="SDR"/>
</dbReference>